<gene>
    <name evidence="4" type="ordered locus">Spirs_3554</name>
</gene>
<dbReference type="STRING" id="573413.Spirs_3554"/>
<dbReference type="PANTHER" id="PTHR30185">
    <property type="entry name" value="CRYPTIC BETA-GLUCOSIDE BGL OPERON ANTITERMINATOR"/>
    <property type="match status" value="1"/>
</dbReference>
<proteinExistence type="predicted"/>
<dbReference type="SUPFAM" id="SSF46785">
    <property type="entry name" value="Winged helix' DNA-binding domain"/>
    <property type="match status" value="1"/>
</dbReference>
<dbReference type="HOGENOM" id="CLU_401644_0_0_12"/>
<dbReference type="EMBL" id="CP002116">
    <property type="protein sequence ID" value="ADK82642.1"/>
    <property type="molecule type" value="Genomic_DNA"/>
</dbReference>
<organism evidence="4 5">
    <name type="scientific">Sediminispirochaeta smaragdinae (strain DSM 11293 / JCM 15392 / SEBR 4228)</name>
    <name type="common">Spirochaeta smaragdinae</name>
    <dbReference type="NCBI Taxonomy" id="573413"/>
    <lineage>
        <taxon>Bacteria</taxon>
        <taxon>Pseudomonadati</taxon>
        <taxon>Spirochaetota</taxon>
        <taxon>Spirochaetia</taxon>
        <taxon>Spirochaetales</taxon>
        <taxon>Spirochaetaceae</taxon>
        <taxon>Sediminispirochaeta</taxon>
    </lineage>
</organism>
<dbReference type="InterPro" id="IPR036390">
    <property type="entry name" value="WH_DNA-bd_sf"/>
</dbReference>
<dbReference type="OrthoDB" id="366124at2"/>
<dbReference type="InterPro" id="IPR050661">
    <property type="entry name" value="BglG_antiterminators"/>
</dbReference>
<reference evidence="4 5" key="1">
    <citation type="journal article" date="2010" name="Stand. Genomic Sci.">
        <title>Complete genome sequence of Spirochaeta smaragdinae type strain (SEBR 4228).</title>
        <authorList>
            <person name="Mavromatis K."/>
            <person name="Yasawong M."/>
            <person name="Chertkov O."/>
            <person name="Lapidus A."/>
            <person name="Lucas S."/>
            <person name="Nolan M."/>
            <person name="Del Rio T.G."/>
            <person name="Tice H."/>
            <person name="Cheng J.F."/>
            <person name="Pitluck S."/>
            <person name="Liolios K."/>
            <person name="Ivanova N."/>
            <person name="Tapia R."/>
            <person name="Han C."/>
            <person name="Bruce D."/>
            <person name="Goodwin L."/>
            <person name="Pati A."/>
            <person name="Chen A."/>
            <person name="Palaniappan K."/>
            <person name="Land M."/>
            <person name="Hauser L."/>
            <person name="Chang Y.J."/>
            <person name="Jeffries C.D."/>
            <person name="Detter J.C."/>
            <person name="Rohde M."/>
            <person name="Brambilla E."/>
            <person name="Spring S."/>
            <person name="Goker M."/>
            <person name="Sikorski J."/>
            <person name="Woyke T."/>
            <person name="Bristow J."/>
            <person name="Eisen J.A."/>
            <person name="Markowitz V."/>
            <person name="Hugenholtz P."/>
            <person name="Klenk H.P."/>
            <person name="Kyrpides N.C."/>
        </authorList>
    </citation>
    <scope>NUCLEOTIDE SEQUENCE [LARGE SCALE GENOMIC DNA]</scope>
    <source>
        <strain evidence="5">DSM 11293 / JCM 15392 / SEBR 4228</strain>
    </source>
</reference>
<accession>E1R7D7</accession>
<dbReference type="Pfam" id="PF08279">
    <property type="entry name" value="HTH_11"/>
    <property type="match status" value="1"/>
</dbReference>
<feature type="domain" description="Helix-turn-helix type 11" evidence="3">
    <location>
        <begin position="7"/>
        <end position="62"/>
    </location>
</feature>
<evidence type="ECO:0000313" key="4">
    <source>
        <dbReference type="EMBL" id="ADK82642.1"/>
    </source>
</evidence>
<dbReference type="RefSeq" id="WP_013256101.1">
    <property type="nucleotide sequence ID" value="NC_014364.1"/>
</dbReference>
<dbReference type="PANTHER" id="PTHR30185:SF18">
    <property type="entry name" value="TRANSCRIPTIONAL REGULATOR MTLR"/>
    <property type="match status" value="1"/>
</dbReference>
<evidence type="ECO:0000256" key="1">
    <source>
        <dbReference type="ARBA" id="ARBA00023015"/>
    </source>
</evidence>
<name>E1R7D7_SEDSS</name>
<protein>
    <submittedName>
        <fullName evidence="4">Transcriptional antiterminator, BglG</fullName>
    </submittedName>
</protein>
<evidence type="ECO:0000259" key="3">
    <source>
        <dbReference type="Pfam" id="PF08279"/>
    </source>
</evidence>
<dbReference type="InterPro" id="IPR013196">
    <property type="entry name" value="HTH_11"/>
</dbReference>
<keyword evidence="5" id="KW-1185">Reference proteome</keyword>
<dbReference type="KEGG" id="ssm:Spirs_3554"/>
<dbReference type="SUPFAM" id="SSF55804">
    <property type="entry name" value="Phoshotransferase/anion transport protein"/>
    <property type="match status" value="1"/>
</dbReference>
<dbReference type="Proteomes" id="UP000002318">
    <property type="component" value="Chromosome"/>
</dbReference>
<evidence type="ECO:0000256" key="2">
    <source>
        <dbReference type="ARBA" id="ARBA00023163"/>
    </source>
</evidence>
<keyword evidence="2" id="KW-0804">Transcription</keyword>
<dbReference type="Gene3D" id="3.40.930.10">
    <property type="entry name" value="Mannitol-specific EII, Chain A"/>
    <property type="match status" value="1"/>
</dbReference>
<dbReference type="Gene3D" id="1.10.10.10">
    <property type="entry name" value="Winged helix-like DNA-binding domain superfamily/Winged helix DNA-binding domain"/>
    <property type="match status" value="1"/>
</dbReference>
<keyword evidence="1" id="KW-0805">Transcription regulation</keyword>
<dbReference type="eggNOG" id="COG3711">
    <property type="taxonomic scope" value="Bacteria"/>
</dbReference>
<evidence type="ECO:0000313" key="5">
    <source>
        <dbReference type="Proteomes" id="UP000002318"/>
    </source>
</evidence>
<sequence>MKQRVGTILKLLTANHDWVTIDKIAEESGAGVRTIHRDLQRLEHLLALRGIPLERKRGVGVRISSPLSGRLDADDLYAGLRLEVESEKRPIMILLYLITGGRWIKYGELSHTFFVSDSSVGNDLDQIELFLPRSSYLERRKGVGVRLCGDEWALRKLFTRLFPSLLPREGMGFFYPAASKQESHAPRKLLGILGIDQLARGLRDALGKAEDVLGAKFSPPSLMILFCYLFVSHRRISEGGILRDPLDVPSRMPPLPGIYIKAARSCGDLAFHRLFGETLPQGELVQLARILASGEIVQLSTPSPSLLLTDLFDAVDRIVERTLTTIEEEQGVWLHEDNELLSHLKLMIAAAIRRIVFGVPSWRPEGHQAKEDVGDPYSLTLVREFGLELSTFLSIPDFARLLSELRNAAVTLSAGVERVICRRYGGIRVRVVCFEGIGMSRYIESLVRELLPPGGMVDAAWCDPAQAAGLGKAEPSWDLVISTYPIRGFSGRLLQISGDESADIIRDRLRRAIAEIPLSTHATNLSEECSRDSSVDFSSLLRILDGFFLTVYEENDDRHLVEAAVDAVADVCLNRRQLETDFLRRESYGSLRFEDQGIRVLHCRSAGVREAKAGILRPRDARGGEVLLVLVAPAHAEQRQTKALSELVILTADSEDFCRLLKSGERSEIQSYLLRRFSDFHERWV</sequence>
<dbReference type="InterPro" id="IPR016152">
    <property type="entry name" value="PTrfase/Anion_transptr"/>
</dbReference>
<dbReference type="InterPro" id="IPR036388">
    <property type="entry name" value="WH-like_DNA-bd_sf"/>
</dbReference>
<dbReference type="AlphaFoldDB" id="E1R7D7"/>